<dbReference type="AlphaFoldDB" id="A0A9N9CTE8"/>
<comment type="caution">
    <text evidence="1">The sequence shown here is derived from an EMBL/GenBank/DDBJ whole genome shotgun (WGS) entry which is preliminary data.</text>
</comment>
<sequence>KRDRCIESDKANQPLKVEIKNDTPEPKLDAKATITAEVAT</sequence>
<dbReference type="EMBL" id="CAJVPJ010002032">
    <property type="protein sequence ID" value="CAG8611175.1"/>
    <property type="molecule type" value="Genomic_DNA"/>
</dbReference>
<reference evidence="1" key="1">
    <citation type="submission" date="2021-06" db="EMBL/GenBank/DDBJ databases">
        <authorList>
            <person name="Kallberg Y."/>
            <person name="Tangrot J."/>
            <person name="Rosling A."/>
        </authorList>
    </citation>
    <scope>NUCLEOTIDE SEQUENCE</scope>
    <source>
        <strain evidence="1">IA702</strain>
    </source>
</reference>
<gene>
    <name evidence="1" type="ORF">POCULU_LOCUS7955</name>
</gene>
<name>A0A9N9CTE8_9GLOM</name>
<dbReference type="Proteomes" id="UP000789572">
    <property type="component" value="Unassembled WGS sequence"/>
</dbReference>
<protein>
    <submittedName>
        <fullName evidence="1">5083_t:CDS:1</fullName>
    </submittedName>
</protein>
<accession>A0A9N9CTE8</accession>
<evidence type="ECO:0000313" key="1">
    <source>
        <dbReference type="EMBL" id="CAG8611175.1"/>
    </source>
</evidence>
<organism evidence="1 2">
    <name type="scientific">Paraglomus occultum</name>
    <dbReference type="NCBI Taxonomy" id="144539"/>
    <lineage>
        <taxon>Eukaryota</taxon>
        <taxon>Fungi</taxon>
        <taxon>Fungi incertae sedis</taxon>
        <taxon>Mucoromycota</taxon>
        <taxon>Glomeromycotina</taxon>
        <taxon>Glomeromycetes</taxon>
        <taxon>Paraglomerales</taxon>
        <taxon>Paraglomeraceae</taxon>
        <taxon>Paraglomus</taxon>
    </lineage>
</organism>
<keyword evidence="2" id="KW-1185">Reference proteome</keyword>
<feature type="non-terminal residue" evidence="1">
    <location>
        <position position="1"/>
    </location>
</feature>
<proteinExistence type="predicted"/>
<evidence type="ECO:0000313" key="2">
    <source>
        <dbReference type="Proteomes" id="UP000789572"/>
    </source>
</evidence>